<proteinExistence type="predicted"/>
<gene>
    <name evidence="1" type="ORF">BJX68DRAFT_225679</name>
</gene>
<evidence type="ECO:0000313" key="1">
    <source>
        <dbReference type="EMBL" id="KAL2860596.1"/>
    </source>
</evidence>
<dbReference type="RefSeq" id="XP_070905287.1">
    <property type="nucleotide sequence ID" value="XM_071038416.1"/>
</dbReference>
<keyword evidence="2" id="KW-1185">Reference proteome</keyword>
<reference evidence="1 2" key="1">
    <citation type="submission" date="2024-07" db="EMBL/GenBank/DDBJ databases">
        <title>Section-level genome sequencing and comparative genomics of Aspergillus sections Usti and Cavernicolus.</title>
        <authorList>
            <consortium name="Lawrence Berkeley National Laboratory"/>
            <person name="Nybo J.L."/>
            <person name="Vesth T.C."/>
            <person name="Theobald S."/>
            <person name="Frisvad J.C."/>
            <person name="Larsen T.O."/>
            <person name="Kjaerboelling I."/>
            <person name="Rothschild-Mancinelli K."/>
            <person name="Lyhne E.K."/>
            <person name="Kogle M.E."/>
            <person name="Barry K."/>
            <person name="Clum A."/>
            <person name="Na H."/>
            <person name="Ledsgaard L."/>
            <person name="Lin J."/>
            <person name="Lipzen A."/>
            <person name="Kuo A."/>
            <person name="Riley R."/>
            <person name="Mondo S."/>
            <person name="LaButti K."/>
            <person name="Haridas S."/>
            <person name="Pangalinan J."/>
            <person name="Salamov A.A."/>
            <person name="Simmons B.A."/>
            <person name="Magnuson J.K."/>
            <person name="Chen J."/>
            <person name="Drula E."/>
            <person name="Henrissat B."/>
            <person name="Wiebenga A."/>
            <person name="Lubbers R.J."/>
            <person name="Gomes A.C."/>
            <person name="Macurrencykelacurrency M.R."/>
            <person name="Stajich J."/>
            <person name="Grigoriev I.V."/>
            <person name="Mortensen U.H."/>
            <person name="De vries R.P."/>
            <person name="Baker S.E."/>
            <person name="Andersen M.R."/>
        </authorList>
    </citation>
    <scope>NUCLEOTIDE SEQUENCE [LARGE SCALE GENOMIC DNA]</scope>
    <source>
        <strain evidence="1 2">CBS 756.74</strain>
    </source>
</reference>
<dbReference type="GeneID" id="98153580"/>
<evidence type="ECO:0000313" key="2">
    <source>
        <dbReference type="Proteomes" id="UP001610444"/>
    </source>
</evidence>
<accession>A0ABR4L7S5</accession>
<dbReference type="Proteomes" id="UP001610444">
    <property type="component" value="Unassembled WGS sequence"/>
</dbReference>
<organism evidence="1 2">
    <name type="scientific">Aspergillus pseudodeflectus</name>
    <dbReference type="NCBI Taxonomy" id="176178"/>
    <lineage>
        <taxon>Eukaryota</taxon>
        <taxon>Fungi</taxon>
        <taxon>Dikarya</taxon>
        <taxon>Ascomycota</taxon>
        <taxon>Pezizomycotina</taxon>
        <taxon>Eurotiomycetes</taxon>
        <taxon>Eurotiomycetidae</taxon>
        <taxon>Eurotiales</taxon>
        <taxon>Aspergillaceae</taxon>
        <taxon>Aspergillus</taxon>
        <taxon>Aspergillus subgen. Nidulantes</taxon>
    </lineage>
</organism>
<comment type="caution">
    <text evidence="1">The sequence shown here is derived from an EMBL/GenBank/DDBJ whole genome shotgun (WGS) entry which is preliminary data.</text>
</comment>
<name>A0ABR4L7S5_9EURO</name>
<dbReference type="EMBL" id="JBFXLR010000002">
    <property type="protein sequence ID" value="KAL2860596.1"/>
    <property type="molecule type" value="Genomic_DNA"/>
</dbReference>
<sequence>MEGRLSTLRRYADDITELGLDESRAKIEERLTQLEAELEQQKWTKAEKPLKFLNRDFPDLAGVAIEEARRPGL</sequence>
<evidence type="ECO:0008006" key="3">
    <source>
        <dbReference type="Google" id="ProtNLM"/>
    </source>
</evidence>
<protein>
    <recommendedName>
        <fullName evidence="3">Reverse transcriptase domain-containing protein</fullName>
    </recommendedName>
</protein>